<comment type="caution">
    <text evidence="3">The sequence shown here is derived from an EMBL/GenBank/DDBJ whole genome shotgun (WGS) entry which is preliminary data.</text>
</comment>
<feature type="transmembrane region" description="Helical" evidence="2">
    <location>
        <begin position="29"/>
        <end position="50"/>
    </location>
</feature>
<name>A0A9X2EAR9_9NOCA</name>
<dbReference type="Proteomes" id="UP001139157">
    <property type="component" value="Unassembled WGS sequence"/>
</dbReference>
<dbReference type="EMBL" id="JAMRXG010000012">
    <property type="protein sequence ID" value="MCM6776914.1"/>
    <property type="molecule type" value="Genomic_DNA"/>
</dbReference>
<keyword evidence="2" id="KW-1133">Transmembrane helix</keyword>
<evidence type="ECO:0000256" key="2">
    <source>
        <dbReference type="SAM" id="Phobius"/>
    </source>
</evidence>
<reference evidence="3" key="1">
    <citation type="submission" date="2022-06" db="EMBL/GenBank/DDBJ databases">
        <title>Novel species in genus nocardia.</title>
        <authorList>
            <person name="Li F."/>
        </authorList>
    </citation>
    <scope>NUCLEOTIDE SEQUENCE</scope>
    <source>
        <strain evidence="3">CDC141</strain>
    </source>
</reference>
<gene>
    <name evidence="3" type="ORF">NDR86_25830</name>
</gene>
<proteinExistence type="predicted"/>
<dbReference type="AlphaFoldDB" id="A0A9X2EAR9"/>
<keyword evidence="4" id="KW-1185">Reference proteome</keyword>
<feature type="transmembrane region" description="Helical" evidence="2">
    <location>
        <begin position="83"/>
        <end position="104"/>
    </location>
</feature>
<keyword evidence="2" id="KW-0472">Membrane</keyword>
<feature type="transmembrane region" description="Helical" evidence="2">
    <location>
        <begin position="124"/>
        <end position="152"/>
    </location>
</feature>
<protein>
    <submittedName>
        <fullName evidence="3">Uncharacterized protein</fullName>
    </submittedName>
</protein>
<accession>A0A9X2EAR9</accession>
<evidence type="ECO:0000313" key="4">
    <source>
        <dbReference type="Proteomes" id="UP001139157"/>
    </source>
</evidence>
<feature type="compositionally biased region" description="Basic and acidic residues" evidence="1">
    <location>
        <begin position="1"/>
        <end position="13"/>
    </location>
</feature>
<keyword evidence="2" id="KW-0812">Transmembrane</keyword>
<dbReference type="RefSeq" id="WP_251915413.1">
    <property type="nucleotide sequence ID" value="NZ_JAMRXG010000012.1"/>
</dbReference>
<evidence type="ECO:0000313" key="3">
    <source>
        <dbReference type="EMBL" id="MCM6776914.1"/>
    </source>
</evidence>
<evidence type="ECO:0000256" key="1">
    <source>
        <dbReference type="SAM" id="MobiDB-lite"/>
    </source>
</evidence>
<feature type="region of interest" description="Disordered" evidence="1">
    <location>
        <begin position="1"/>
        <end position="20"/>
    </location>
</feature>
<feature type="transmembrane region" description="Helical" evidence="2">
    <location>
        <begin position="56"/>
        <end position="76"/>
    </location>
</feature>
<sequence length="200" mass="19631">MPGGTERAHRREPPAAAPRGGGPALVRGYLVGATVAAVAVAAHGAGGGGYPSSATLSLLVLVAGGIGALTGLVPGAGERPGRAALFVALAGGQWAGHAVLAGVLGHRHESSSPPVLFDGQQLPAGAMAAAHTLAALACGVLIMVAEGLYVLVSQAFRGAVDRPGTPAAPRGSIPYLGALPHIHRLLRSGVLGSRAPPAWS</sequence>
<organism evidence="3 4">
    <name type="scientific">Nocardia pulmonis</name>
    <dbReference type="NCBI Taxonomy" id="2951408"/>
    <lineage>
        <taxon>Bacteria</taxon>
        <taxon>Bacillati</taxon>
        <taxon>Actinomycetota</taxon>
        <taxon>Actinomycetes</taxon>
        <taxon>Mycobacteriales</taxon>
        <taxon>Nocardiaceae</taxon>
        <taxon>Nocardia</taxon>
    </lineage>
</organism>